<gene>
    <name evidence="1" type="ORF">O181_069472</name>
</gene>
<protein>
    <submittedName>
        <fullName evidence="1">Uncharacterized protein</fullName>
    </submittedName>
</protein>
<dbReference type="AlphaFoldDB" id="A0A9Q3F4A9"/>
<name>A0A9Q3F4A9_9BASI</name>
<reference evidence="1" key="1">
    <citation type="submission" date="2021-03" db="EMBL/GenBank/DDBJ databases">
        <title>Draft genome sequence of rust myrtle Austropuccinia psidii MF-1, a brazilian biotype.</title>
        <authorList>
            <person name="Quecine M.C."/>
            <person name="Pachon D.M.R."/>
            <person name="Bonatelli M.L."/>
            <person name="Correr F.H."/>
            <person name="Franceschini L.M."/>
            <person name="Leite T.F."/>
            <person name="Margarido G.R.A."/>
            <person name="Almeida C.A."/>
            <person name="Ferrarezi J.A."/>
            <person name="Labate C.A."/>
        </authorList>
    </citation>
    <scope>NUCLEOTIDE SEQUENCE</scope>
    <source>
        <strain evidence="1">MF-1</strain>
    </source>
</reference>
<dbReference type="Proteomes" id="UP000765509">
    <property type="component" value="Unassembled WGS sequence"/>
</dbReference>
<dbReference type="EMBL" id="AVOT02035402">
    <property type="protein sequence ID" value="MBW0529757.1"/>
    <property type="molecule type" value="Genomic_DNA"/>
</dbReference>
<dbReference type="SUPFAM" id="SSF53098">
    <property type="entry name" value="Ribonuclease H-like"/>
    <property type="match status" value="1"/>
</dbReference>
<comment type="caution">
    <text evidence="1">The sequence shown here is derived from an EMBL/GenBank/DDBJ whole genome shotgun (WGS) entry which is preliminary data.</text>
</comment>
<dbReference type="Gene3D" id="3.30.420.10">
    <property type="entry name" value="Ribonuclease H-like superfamily/Ribonuclease H"/>
    <property type="match status" value="1"/>
</dbReference>
<evidence type="ECO:0000313" key="1">
    <source>
        <dbReference type="EMBL" id="MBW0529757.1"/>
    </source>
</evidence>
<keyword evidence="2" id="KW-1185">Reference proteome</keyword>
<dbReference type="InterPro" id="IPR012337">
    <property type="entry name" value="RNaseH-like_sf"/>
</dbReference>
<sequence>MFTKIIFEREPKFPSGLWKNLHQLFAAKLSFSTAYQPQNDVLAKRMIQILEDMVRRYCAYGLEIKDWDDFTHDWFTLLPELELAYKTSIDLRANQIPAIVEKGWNPRLPQDF</sequence>
<evidence type="ECO:0000313" key="2">
    <source>
        <dbReference type="Proteomes" id="UP000765509"/>
    </source>
</evidence>
<accession>A0A9Q3F4A9</accession>
<organism evidence="1 2">
    <name type="scientific">Austropuccinia psidii MF-1</name>
    <dbReference type="NCBI Taxonomy" id="1389203"/>
    <lineage>
        <taxon>Eukaryota</taxon>
        <taxon>Fungi</taxon>
        <taxon>Dikarya</taxon>
        <taxon>Basidiomycota</taxon>
        <taxon>Pucciniomycotina</taxon>
        <taxon>Pucciniomycetes</taxon>
        <taxon>Pucciniales</taxon>
        <taxon>Sphaerophragmiaceae</taxon>
        <taxon>Austropuccinia</taxon>
    </lineage>
</organism>
<dbReference type="GO" id="GO:0003676">
    <property type="term" value="F:nucleic acid binding"/>
    <property type="evidence" value="ECO:0007669"/>
    <property type="project" value="InterPro"/>
</dbReference>
<dbReference type="InterPro" id="IPR036397">
    <property type="entry name" value="RNaseH_sf"/>
</dbReference>
<proteinExistence type="predicted"/>